<comment type="caution">
    <text evidence="2">The sequence shown here is derived from an EMBL/GenBank/DDBJ whole genome shotgun (WGS) entry which is preliminary data.</text>
</comment>
<feature type="region of interest" description="Disordered" evidence="1">
    <location>
        <begin position="1"/>
        <end position="28"/>
    </location>
</feature>
<keyword evidence="3" id="KW-1185">Reference proteome</keyword>
<dbReference type="AlphaFoldDB" id="A0AAV4ZB64"/>
<organism evidence="2 3">
    <name type="scientific">Methylobacterium bullatum</name>
    <dbReference type="NCBI Taxonomy" id="570505"/>
    <lineage>
        <taxon>Bacteria</taxon>
        <taxon>Pseudomonadati</taxon>
        <taxon>Pseudomonadota</taxon>
        <taxon>Alphaproteobacteria</taxon>
        <taxon>Hyphomicrobiales</taxon>
        <taxon>Methylobacteriaceae</taxon>
        <taxon>Methylobacterium</taxon>
    </lineage>
</organism>
<dbReference type="EMBL" id="BPQF01000016">
    <property type="protein sequence ID" value="GJD40817.1"/>
    <property type="molecule type" value="Genomic_DNA"/>
</dbReference>
<protein>
    <submittedName>
        <fullName evidence="2">IS481 family transposase ISBxe4</fullName>
    </submittedName>
</protein>
<evidence type="ECO:0000256" key="1">
    <source>
        <dbReference type="SAM" id="MobiDB-lite"/>
    </source>
</evidence>
<reference evidence="2" key="1">
    <citation type="journal article" date="2016" name="Front. Microbiol.">
        <title>Genome Sequence of the Piezophilic, Mesophilic Sulfate-Reducing Bacterium Desulfovibrio indicus J2T.</title>
        <authorList>
            <person name="Cao J."/>
            <person name="Maignien L."/>
            <person name="Shao Z."/>
            <person name="Alain K."/>
            <person name="Jebbar M."/>
        </authorList>
    </citation>
    <scope>NUCLEOTIDE SEQUENCE</scope>
    <source>
        <strain evidence="2">DSM 21893</strain>
    </source>
</reference>
<accession>A0AAV4ZB64</accession>
<reference evidence="2" key="2">
    <citation type="submission" date="2021-08" db="EMBL/GenBank/DDBJ databases">
        <authorList>
            <person name="Tani A."/>
            <person name="Ola A."/>
            <person name="Ogura Y."/>
            <person name="Katsura K."/>
            <person name="Hayashi T."/>
        </authorList>
    </citation>
    <scope>NUCLEOTIDE SEQUENCE</scope>
    <source>
        <strain evidence="2">DSM 21893</strain>
    </source>
</reference>
<gene>
    <name evidence="2" type="ORF">OICFNHDK_3293</name>
</gene>
<name>A0AAV4ZB64_9HYPH</name>
<evidence type="ECO:0000313" key="2">
    <source>
        <dbReference type="EMBL" id="GJD40817.1"/>
    </source>
</evidence>
<dbReference type="SUPFAM" id="SSF46955">
    <property type="entry name" value="Putative DNA-binding domain"/>
    <property type="match status" value="1"/>
</dbReference>
<dbReference type="Proteomes" id="UP001055307">
    <property type="component" value="Unassembled WGS sequence"/>
</dbReference>
<proteinExistence type="predicted"/>
<evidence type="ECO:0000313" key="3">
    <source>
        <dbReference type="Proteomes" id="UP001055307"/>
    </source>
</evidence>
<sequence length="108" mass="12166">MLAIHPNARTTPAVRAEIASSSEGSSVLDRRYGVSTETIRKWRQRGPTDCRDRSARPHKLPWRASDGERAIVCALRRSTGFPLDALTFVVSHFLPHLNRDAVYRILKA</sequence>
<dbReference type="InterPro" id="IPR009061">
    <property type="entry name" value="DNA-bd_dom_put_sf"/>
</dbReference>